<dbReference type="SMART" id="SM00418">
    <property type="entry name" value="HTH_ARSR"/>
    <property type="match status" value="1"/>
</dbReference>
<dbReference type="InterPro" id="IPR036390">
    <property type="entry name" value="WH_DNA-bd_sf"/>
</dbReference>
<keyword evidence="4" id="KW-0804">Transcription</keyword>
<dbReference type="Pfam" id="PF12840">
    <property type="entry name" value="HTH_20"/>
    <property type="match status" value="1"/>
</dbReference>
<dbReference type="Gene3D" id="1.10.10.10">
    <property type="entry name" value="Winged helix-like DNA-binding domain superfamily/Winged helix DNA-binding domain"/>
    <property type="match status" value="1"/>
</dbReference>
<dbReference type="PRINTS" id="PR00778">
    <property type="entry name" value="HTHARSR"/>
</dbReference>
<evidence type="ECO:0000313" key="7">
    <source>
        <dbReference type="Proteomes" id="UP000235116"/>
    </source>
</evidence>
<reference evidence="7" key="1">
    <citation type="submission" date="2017-08" db="EMBL/GenBank/DDBJ databases">
        <title>Direct submision.</title>
        <authorList>
            <person name="Kim S.-J."/>
            <person name="Rhee S.-K."/>
        </authorList>
    </citation>
    <scope>NUCLEOTIDE SEQUENCE [LARGE SCALE GENOMIC DNA]</scope>
    <source>
        <strain evidence="7">GI5</strain>
    </source>
</reference>
<dbReference type="GO" id="GO:0003700">
    <property type="term" value="F:DNA-binding transcription factor activity"/>
    <property type="evidence" value="ECO:0007669"/>
    <property type="project" value="InterPro"/>
</dbReference>
<proteinExistence type="predicted"/>
<dbReference type="InterPro" id="IPR001845">
    <property type="entry name" value="HTH_ArsR_DNA-bd_dom"/>
</dbReference>
<evidence type="ECO:0000256" key="4">
    <source>
        <dbReference type="ARBA" id="ARBA00023163"/>
    </source>
</evidence>
<organism evidence="6 7">
    <name type="scientific">Ketobacter alkanivorans</name>
    <dbReference type="NCBI Taxonomy" id="1917421"/>
    <lineage>
        <taxon>Bacteria</taxon>
        <taxon>Pseudomonadati</taxon>
        <taxon>Pseudomonadota</taxon>
        <taxon>Gammaproteobacteria</taxon>
        <taxon>Pseudomonadales</taxon>
        <taxon>Ketobacteraceae</taxon>
        <taxon>Ketobacter</taxon>
    </lineage>
</organism>
<dbReference type="RefSeq" id="WP_101893355.1">
    <property type="nucleotide sequence ID" value="NZ_CP022684.1"/>
</dbReference>
<evidence type="ECO:0000256" key="3">
    <source>
        <dbReference type="ARBA" id="ARBA00023125"/>
    </source>
</evidence>
<feature type="domain" description="HTH arsR-type" evidence="5">
    <location>
        <begin position="4"/>
        <end position="100"/>
    </location>
</feature>
<name>A0A2K9LI33_9GAMM</name>
<dbReference type="NCBIfam" id="NF033788">
    <property type="entry name" value="HTH_metalloreg"/>
    <property type="match status" value="1"/>
</dbReference>
<dbReference type="InterPro" id="IPR051081">
    <property type="entry name" value="HTH_MetalResp_TranReg"/>
</dbReference>
<dbReference type="PANTHER" id="PTHR33154">
    <property type="entry name" value="TRANSCRIPTIONAL REGULATOR, ARSR FAMILY"/>
    <property type="match status" value="1"/>
</dbReference>
<dbReference type="KEGG" id="kak:Kalk_06095"/>
<dbReference type="SUPFAM" id="SSF46785">
    <property type="entry name" value="Winged helix' DNA-binding domain"/>
    <property type="match status" value="1"/>
</dbReference>
<dbReference type="PANTHER" id="PTHR33154:SF18">
    <property type="entry name" value="ARSENICAL RESISTANCE OPERON REPRESSOR"/>
    <property type="match status" value="1"/>
</dbReference>
<keyword evidence="1" id="KW-0059">Arsenical resistance</keyword>
<evidence type="ECO:0000256" key="1">
    <source>
        <dbReference type="ARBA" id="ARBA00022849"/>
    </source>
</evidence>
<keyword evidence="2" id="KW-0805">Transcription regulation</keyword>
<dbReference type="AlphaFoldDB" id="A0A2K9LI33"/>
<dbReference type="GO" id="GO:0003677">
    <property type="term" value="F:DNA binding"/>
    <property type="evidence" value="ECO:0007669"/>
    <property type="project" value="UniProtKB-KW"/>
</dbReference>
<dbReference type="InterPro" id="IPR011991">
    <property type="entry name" value="ArsR-like_HTH"/>
</dbReference>
<accession>A0A2K9LI33</accession>
<dbReference type="GO" id="GO:0046685">
    <property type="term" value="P:response to arsenic-containing substance"/>
    <property type="evidence" value="ECO:0007669"/>
    <property type="project" value="UniProtKB-KW"/>
</dbReference>
<evidence type="ECO:0000259" key="5">
    <source>
        <dbReference type="PROSITE" id="PS50987"/>
    </source>
</evidence>
<dbReference type="Proteomes" id="UP000235116">
    <property type="component" value="Chromosome"/>
</dbReference>
<gene>
    <name evidence="6" type="ORF">Kalk_06095</name>
</gene>
<dbReference type="CDD" id="cd00090">
    <property type="entry name" value="HTH_ARSR"/>
    <property type="match status" value="1"/>
</dbReference>
<dbReference type="InterPro" id="IPR036388">
    <property type="entry name" value="WH-like_DNA-bd_sf"/>
</dbReference>
<keyword evidence="7" id="KW-1185">Reference proteome</keyword>
<protein>
    <recommendedName>
        <fullName evidence="5">HTH arsR-type domain-containing protein</fullName>
    </recommendedName>
</protein>
<dbReference type="PROSITE" id="PS50987">
    <property type="entry name" value="HTH_ARSR_2"/>
    <property type="match status" value="1"/>
</dbReference>
<dbReference type="OrthoDB" id="9814704at2"/>
<evidence type="ECO:0000256" key="2">
    <source>
        <dbReference type="ARBA" id="ARBA00023015"/>
    </source>
</evidence>
<evidence type="ECO:0000313" key="6">
    <source>
        <dbReference type="EMBL" id="AUM12018.1"/>
    </source>
</evidence>
<keyword evidence="3" id="KW-0238">DNA-binding</keyword>
<sequence length="111" mass="12054">MLELQKVLEALGPDFFKALSDPSRLQVLLTLAAASESCTVSRVAEACTVDLSVVSRHLSQLKRAGIVSADKQGREVYYKLDTQNVVDALRQCADALERCCPPEQPVKSGCC</sequence>
<dbReference type="EMBL" id="CP022684">
    <property type="protein sequence ID" value="AUM12018.1"/>
    <property type="molecule type" value="Genomic_DNA"/>
</dbReference>